<feature type="signal peptide" evidence="2">
    <location>
        <begin position="1"/>
        <end position="25"/>
    </location>
</feature>
<comment type="caution">
    <text evidence="4">The sequence shown here is derived from an EMBL/GenBank/DDBJ whole genome shotgun (WGS) entry which is preliminary data.</text>
</comment>
<dbReference type="InterPro" id="IPR056413">
    <property type="entry name" value="TPR_CcmH_CycH"/>
</dbReference>
<organism evidence="4 5">
    <name type="scientific">Roseateles oligotrophus</name>
    <dbReference type="NCBI Taxonomy" id="1769250"/>
    <lineage>
        <taxon>Bacteria</taxon>
        <taxon>Pseudomonadati</taxon>
        <taxon>Pseudomonadota</taxon>
        <taxon>Betaproteobacteria</taxon>
        <taxon>Burkholderiales</taxon>
        <taxon>Sphaerotilaceae</taxon>
        <taxon>Roseateles</taxon>
    </lineage>
</organism>
<reference evidence="4 5" key="1">
    <citation type="submission" date="2021-11" db="EMBL/GenBank/DDBJ databases">
        <authorList>
            <person name="Liang Q."/>
            <person name="Mou H."/>
            <person name="Liu Z."/>
        </authorList>
    </citation>
    <scope>NUCLEOTIDE SEQUENCE [LARGE SCALE GENOMIC DNA]</scope>
    <source>
        <strain evidence="4 5">CHU3</strain>
    </source>
</reference>
<gene>
    <name evidence="4" type="primary">prsT</name>
    <name evidence="4" type="ORF">LNV07_14330</name>
</gene>
<keyword evidence="2" id="KW-0732">Signal</keyword>
<dbReference type="InterPro" id="IPR014266">
    <property type="entry name" value="PEP-CTERM_TPR_PrsT"/>
</dbReference>
<feature type="repeat" description="TPR" evidence="1">
    <location>
        <begin position="200"/>
        <end position="233"/>
    </location>
</feature>
<dbReference type="Pfam" id="PF23914">
    <property type="entry name" value="TPR_CcmH_CycH"/>
    <property type="match status" value="1"/>
</dbReference>
<dbReference type="Pfam" id="PF14559">
    <property type="entry name" value="TPR_19"/>
    <property type="match status" value="1"/>
</dbReference>
<keyword evidence="1" id="KW-0802">TPR repeat</keyword>
<feature type="repeat" description="TPR" evidence="1">
    <location>
        <begin position="344"/>
        <end position="377"/>
    </location>
</feature>
<dbReference type="Proteomes" id="UP001209701">
    <property type="component" value="Unassembled WGS sequence"/>
</dbReference>
<feature type="domain" description="Cytochrome c-type biogenesis protein H TPR" evidence="3">
    <location>
        <begin position="196"/>
        <end position="299"/>
    </location>
</feature>
<dbReference type="Gene3D" id="1.25.40.10">
    <property type="entry name" value="Tetratricopeptide repeat domain"/>
    <property type="match status" value="4"/>
</dbReference>
<evidence type="ECO:0000256" key="2">
    <source>
        <dbReference type="SAM" id="SignalP"/>
    </source>
</evidence>
<evidence type="ECO:0000313" key="5">
    <source>
        <dbReference type="Proteomes" id="UP001209701"/>
    </source>
</evidence>
<dbReference type="PROSITE" id="PS50005">
    <property type="entry name" value="TPR"/>
    <property type="match status" value="4"/>
</dbReference>
<dbReference type="PANTHER" id="PTHR12558:SF13">
    <property type="entry name" value="CELL DIVISION CYCLE PROTEIN 27 HOMOLOG"/>
    <property type="match status" value="1"/>
</dbReference>
<dbReference type="EMBL" id="JAJIRN010000006">
    <property type="protein sequence ID" value="MCV2369259.1"/>
    <property type="molecule type" value="Genomic_DNA"/>
</dbReference>
<feature type="repeat" description="TPR" evidence="1">
    <location>
        <begin position="132"/>
        <end position="165"/>
    </location>
</feature>
<dbReference type="PANTHER" id="PTHR12558">
    <property type="entry name" value="CELL DIVISION CYCLE 16,23,27"/>
    <property type="match status" value="1"/>
</dbReference>
<protein>
    <submittedName>
        <fullName evidence="4">PEP-CTERM system TPR-repeat protein PrsT</fullName>
    </submittedName>
</protein>
<dbReference type="InterPro" id="IPR011990">
    <property type="entry name" value="TPR-like_helical_dom_sf"/>
</dbReference>
<sequence length="933" mass="100098">MTQSQKRRPQVLGLLLAALLSLAQATPDKAAKFYEDALQRYEKGDLEGATIQLKNTIQQDQKMLAAHLLLGKVLLKNGELKGAEAAFEEALKQGVNRSEVAVPLGQLYLQLGERKKLLDELTLTGMPQSIHVDILTLRGSAYAMQGNMAMASKSFAEAKQQNPNSATPLIAEAPLLLRMGEADKARAMAAKAVELAPSNAAAWYTQGVILHALQDVKGALAAQEKALAINPKQVDSRIAHASLLIGLGREKEAEKDLALLVEQKQEDPRAYYLTGLLASRKGDDAAAKTAFGAAVGLVDALPPEVIAGNEPLLMAGALSHRTLGNAEKAQFYLETLLTSNSKHYSALVLLAGVYIDKRDYNRAAPLLETALRAKPDDPQVMYLMGSLQMARKRYQLASELFEKAVAKSGTSSAVRELGFSQLSLGQDKAGMANLEKAFAAKPGDARAGVQLTMTYLAQGNNAKALQTAQSIISKDPENLTMLNFLGNIKGRTGDKRGAREAFQKILVKDPNFRPAAINLSWLDMEELRFDEARSRLSKMVVGAKDDPDVLFQLGVLELRAKRPAEAMAHLQKSDELQRTDPRAGLLMIELLAGQAQNDKALSTAKALSVKYSNLLAPQLALSRLYMAAGDANNARLTLQAATRIAEFNPAQQVQIGRMNLMAGGIDGAAYNVQKALQAQPNHLDALGLQVEVEARRGDAARVDAALKALSAAHPGSVTALMTAAHVAMSRGQFPAALTGYRAVMAKEPSTANAILITQAQIAGGDIDKALGDLDAWAKKNPKDRNALKALAQVQLQAGKTDAARKSFVQVLALEPNDPATLINYAALLQRLGDPAAVDAAEKAVKFAPGNAEATDNLGWILVQRGNVDAGLRHLREARLRNPNSGDIRFHLAYALAKSGRKVEAKDELAAASTVPNKVRPSAELEKLKKELGL</sequence>
<keyword evidence="5" id="KW-1185">Reference proteome</keyword>
<dbReference type="Pfam" id="PF13432">
    <property type="entry name" value="TPR_16"/>
    <property type="match status" value="4"/>
</dbReference>
<feature type="repeat" description="TPR" evidence="1">
    <location>
        <begin position="784"/>
        <end position="817"/>
    </location>
</feature>
<evidence type="ECO:0000256" key="1">
    <source>
        <dbReference type="PROSITE-ProRule" id="PRU00339"/>
    </source>
</evidence>
<evidence type="ECO:0000259" key="3">
    <source>
        <dbReference type="Pfam" id="PF23914"/>
    </source>
</evidence>
<dbReference type="RefSeq" id="WP_263571850.1">
    <property type="nucleotide sequence ID" value="NZ_JAJIRN010000006.1"/>
</dbReference>
<evidence type="ECO:0000313" key="4">
    <source>
        <dbReference type="EMBL" id="MCV2369259.1"/>
    </source>
</evidence>
<name>A0ABT2YGS9_9BURK</name>
<proteinExistence type="predicted"/>
<dbReference type="SUPFAM" id="SSF48452">
    <property type="entry name" value="TPR-like"/>
    <property type="match status" value="3"/>
</dbReference>
<feature type="chain" id="PRO_5046192155" evidence="2">
    <location>
        <begin position="26"/>
        <end position="933"/>
    </location>
</feature>
<dbReference type="InterPro" id="IPR019734">
    <property type="entry name" value="TPR_rpt"/>
</dbReference>
<dbReference type="NCBIfam" id="TIGR02917">
    <property type="entry name" value="PEP_TPR_lipo"/>
    <property type="match status" value="1"/>
</dbReference>
<dbReference type="SUPFAM" id="SSF81901">
    <property type="entry name" value="HCP-like"/>
    <property type="match status" value="1"/>
</dbReference>
<dbReference type="SMART" id="SM00028">
    <property type="entry name" value="TPR"/>
    <property type="match status" value="15"/>
</dbReference>
<accession>A0ABT2YGS9</accession>